<dbReference type="KEGG" id="nfn:NFRAN_1125"/>
<protein>
    <submittedName>
        <fullName evidence="1">Uncharacterized protein</fullName>
    </submittedName>
</protein>
<evidence type="ECO:0000313" key="2">
    <source>
        <dbReference type="Proteomes" id="UP000294299"/>
    </source>
</evidence>
<dbReference type="AlphaFoldDB" id="A0A484IB41"/>
<proteinExistence type="predicted"/>
<dbReference type="EMBL" id="LR216287">
    <property type="protein sequence ID" value="VFJ13447.1"/>
    <property type="molecule type" value="Genomic_DNA"/>
</dbReference>
<sequence>MTHYSMFFKFADNDFTTLSYTFKEQRRDKTISNQIFFNFHKNFLSNM</sequence>
<keyword evidence="2" id="KW-1185">Reference proteome</keyword>
<organism evidence="1 2">
    <name type="scientific">Candidatus Nitrosocosmicus franklandianus</name>
    <dbReference type="NCBI Taxonomy" id="1798806"/>
    <lineage>
        <taxon>Archaea</taxon>
        <taxon>Nitrososphaerota</taxon>
        <taxon>Nitrososphaeria</taxon>
        <taxon>Nitrososphaerales</taxon>
        <taxon>Nitrososphaeraceae</taxon>
        <taxon>Candidatus Nitrosocosmicus</taxon>
    </lineage>
</organism>
<gene>
    <name evidence="1" type="ORF">NFRAN_1125</name>
</gene>
<accession>A0A484IB41</accession>
<dbReference type="Proteomes" id="UP000294299">
    <property type="component" value="Chromosome NFRAN"/>
</dbReference>
<evidence type="ECO:0000313" key="1">
    <source>
        <dbReference type="EMBL" id="VFJ13447.1"/>
    </source>
</evidence>
<reference evidence="1 2" key="1">
    <citation type="submission" date="2019-02" db="EMBL/GenBank/DDBJ databases">
        <authorList>
            <person name="Lehtovirta-Morley E L."/>
        </authorList>
    </citation>
    <scope>NUCLEOTIDE SEQUENCE [LARGE SCALE GENOMIC DNA]</scope>
    <source>
        <strain evidence="1">NFRAN1</strain>
    </source>
</reference>
<name>A0A484IB41_9ARCH</name>